<accession>A0AAV0B258</accession>
<dbReference type="EMBL" id="CALTRL010003037">
    <property type="protein sequence ID" value="CAH7677425.1"/>
    <property type="molecule type" value="Genomic_DNA"/>
</dbReference>
<proteinExistence type="predicted"/>
<evidence type="ECO:0000313" key="1">
    <source>
        <dbReference type="EMBL" id="CAH7677425.1"/>
    </source>
</evidence>
<keyword evidence="2" id="KW-1185">Reference proteome</keyword>
<evidence type="ECO:0008006" key="3">
    <source>
        <dbReference type="Google" id="ProtNLM"/>
    </source>
</evidence>
<organism evidence="1 2">
    <name type="scientific">Phakopsora pachyrhizi</name>
    <name type="common">Asian soybean rust disease fungus</name>
    <dbReference type="NCBI Taxonomy" id="170000"/>
    <lineage>
        <taxon>Eukaryota</taxon>
        <taxon>Fungi</taxon>
        <taxon>Dikarya</taxon>
        <taxon>Basidiomycota</taxon>
        <taxon>Pucciniomycotina</taxon>
        <taxon>Pucciniomycetes</taxon>
        <taxon>Pucciniales</taxon>
        <taxon>Phakopsoraceae</taxon>
        <taxon>Phakopsora</taxon>
    </lineage>
</organism>
<protein>
    <recommendedName>
        <fullName evidence="3">Secreted protein</fullName>
    </recommendedName>
</protein>
<name>A0AAV0B258_PHAPC</name>
<reference evidence="1" key="1">
    <citation type="submission" date="2022-06" db="EMBL/GenBank/DDBJ databases">
        <authorList>
            <consortium name="SYNGENTA / RWTH Aachen University"/>
        </authorList>
    </citation>
    <scope>NUCLEOTIDE SEQUENCE</scope>
</reference>
<sequence length="95" mass="10434">LQRRRPLNRFLPKLLVSAFGNFPQQSRLASILLPFAAFALTRAYHTVGKFTASLFLTTCGEGFIEVPECLVEAKEPPGEVGCSCASFYPVKLTTP</sequence>
<feature type="non-terminal residue" evidence="1">
    <location>
        <position position="1"/>
    </location>
</feature>
<evidence type="ECO:0000313" key="2">
    <source>
        <dbReference type="Proteomes" id="UP001153365"/>
    </source>
</evidence>
<comment type="caution">
    <text evidence="1">The sequence shown here is derived from an EMBL/GenBank/DDBJ whole genome shotgun (WGS) entry which is preliminary data.</text>
</comment>
<dbReference type="Proteomes" id="UP001153365">
    <property type="component" value="Unassembled WGS sequence"/>
</dbReference>
<gene>
    <name evidence="1" type="ORF">PPACK8108_LOCUS12574</name>
</gene>
<dbReference type="AlphaFoldDB" id="A0AAV0B258"/>